<feature type="transmembrane region" description="Helical" evidence="1">
    <location>
        <begin position="73"/>
        <end position="94"/>
    </location>
</feature>
<keyword evidence="1" id="KW-1133">Transmembrane helix</keyword>
<proteinExistence type="predicted"/>
<name>A0A6B2K4W8_9RHOB</name>
<keyword evidence="3" id="KW-1185">Reference proteome</keyword>
<dbReference type="InterPro" id="IPR010718">
    <property type="entry name" value="DUF1294"/>
</dbReference>
<evidence type="ECO:0000256" key="1">
    <source>
        <dbReference type="SAM" id="Phobius"/>
    </source>
</evidence>
<protein>
    <submittedName>
        <fullName evidence="2">DUF1294 domain-containing protein</fullName>
    </submittedName>
</protein>
<dbReference type="Pfam" id="PF06961">
    <property type="entry name" value="DUF1294"/>
    <property type="match status" value="1"/>
</dbReference>
<dbReference type="Proteomes" id="UP000474757">
    <property type="component" value="Unassembled WGS sequence"/>
</dbReference>
<sequence length="111" mass="12449">MPAETTPLWAWAAFAYLTINAITYGLFFWDKRAAIRREWRVPEATLLGWAVFGGALGGVIARRVFRHKTRKQPFSGTLTLIFWLQVVLAAALLWPESRRLIFSALSGLAAG</sequence>
<keyword evidence="1" id="KW-0812">Transmembrane</keyword>
<feature type="transmembrane region" description="Helical" evidence="1">
    <location>
        <begin position="41"/>
        <end position="61"/>
    </location>
</feature>
<reference evidence="2 3" key="1">
    <citation type="submission" date="2020-02" db="EMBL/GenBank/DDBJ databases">
        <title>Pseudoroseicyclus tamarix, sp. nov., isolated from offshore sediment of a Tamarix chinensis forest.</title>
        <authorList>
            <person name="Gai Y."/>
        </authorList>
    </citation>
    <scope>NUCLEOTIDE SEQUENCE [LARGE SCALE GENOMIC DNA]</scope>
    <source>
        <strain evidence="2 3">CLL3-39</strain>
    </source>
</reference>
<accession>A0A6B2K4W8</accession>
<keyword evidence="1" id="KW-0472">Membrane</keyword>
<organism evidence="2 3">
    <name type="scientific">Pseudoroseicyclus tamaricis</name>
    <dbReference type="NCBI Taxonomy" id="2705421"/>
    <lineage>
        <taxon>Bacteria</taxon>
        <taxon>Pseudomonadati</taxon>
        <taxon>Pseudomonadota</taxon>
        <taxon>Alphaproteobacteria</taxon>
        <taxon>Rhodobacterales</taxon>
        <taxon>Paracoccaceae</taxon>
        <taxon>Pseudoroseicyclus</taxon>
    </lineage>
</organism>
<comment type="caution">
    <text evidence="2">The sequence shown here is derived from an EMBL/GenBank/DDBJ whole genome shotgun (WGS) entry which is preliminary data.</text>
</comment>
<evidence type="ECO:0000313" key="2">
    <source>
        <dbReference type="EMBL" id="NDV02912.1"/>
    </source>
</evidence>
<dbReference type="RefSeq" id="WP_163896261.1">
    <property type="nucleotide sequence ID" value="NZ_JAAFYS010000004.1"/>
</dbReference>
<dbReference type="AlphaFoldDB" id="A0A6B2K4W8"/>
<feature type="transmembrane region" description="Helical" evidence="1">
    <location>
        <begin position="6"/>
        <end position="29"/>
    </location>
</feature>
<evidence type="ECO:0000313" key="3">
    <source>
        <dbReference type="Proteomes" id="UP000474757"/>
    </source>
</evidence>
<gene>
    <name evidence="2" type="ORF">GZA08_18260</name>
</gene>
<dbReference type="EMBL" id="JAAGAB010000004">
    <property type="protein sequence ID" value="NDV02912.1"/>
    <property type="molecule type" value="Genomic_DNA"/>
</dbReference>